<keyword evidence="2 6" id="KW-0949">S-adenosyl-L-methionine</keyword>
<dbReference type="PANTHER" id="PTHR32331">
    <property type="entry name" value="UPF0313 PROTEIN YGIQ"/>
    <property type="match status" value="1"/>
</dbReference>
<accession>A0A8J6UHF8</accession>
<keyword evidence="3 6" id="KW-0479">Metal-binding</keyword>
<proteinExistence type="inferred from homology"/>
<keyword evidence="9" id="KW-1185">Reference proteome</keyword>
<keyword evidence="5 6" id="KW-0411">Iron-sulfur</keyword>
<organism evidence="8 9">
    <name type="scientific">Pelovirga terrestris</name>
    <dbReference type="NCBI Taxonomy" id="2771352"/>
    <lineage>
        <taxon>Bacteria</taxon>
        <taxon>Pseudomonadati</taxon>
        <taxon>Thermodesulfobacteriota</taxon>
        <taxon>Desulfuromonadia</taxon>
        <taxon>Geobacterales</taxon>
        <taxon>Geobacteraceae</taxon>
        <taxon>Pelovirga</taxon>
    </lineage>
</organism>
<dbReference type="InterPro" id="IPR013704">
    <property type="entry name" value="UPF0313_N"/>
</dbReference>
<dbReference type="SFLD" id="SFLDG01082">
    <property type="entry name" value="B12-binding_domain_containing"/>
    <property type="match status" value="1"/>
</dbReference>
<evidence type="ECO:0000259" key="7">
    <source>
        <dbReference type="PROSITE" id="PS51918"/>
    </source>
</evidence>
<dbReference type="GO" id="GO:0003824">
    <property type="term" value="F:catalytic activity"/>
    <property type="evidence" value="ECO:0007669"/>
    <property type="project" value="InterPro"/>
</dbReference>
<dbReference type="InterPro" id="IPR022946">
    <property type="entry name" value="UPF0313"/>
</dbReference>
<feature type="binding site" evidence="6">
    <location>
        <position position="320"/>
    </location>
    <ligand>
        <name>[4Fe-4S] cluster</name>
        <dbReference type="ChEBI" id="CHEBI:49883"/>
        <note>4Fe-4S-S-AdoMet</note>
    </ligand>
</feature>
<evidence type="ECO:0000313" key="8">
    <source>
        <dbReference type="EMBL" id="MBD1401383.1"/>
    </source>
</evidence>
<dbReference type="Pfam" id="PF04055">
    <property type="entry name" value="Radical_SAM"/>
    <property type="match status" value="1"/>
</dbReference>
<dbReference type="SFLD" id="SFLDS00029">
    <property type="entry name" value="Radical_SAM"/>
    <property type="match status" value="1"/>
</dbReference>
<dbReference type="AlphaFoldDB" id="A0A8J6UHF8"/>
<evidence type="ECO:0000313" key="9">
    <source>
        <dbReference type="Proteomes" id="UP000632828"/>
    </source>
</evidence>
<comment type="similarity">
    <text evidence="6">Belongs to the UPF0313 family.</text>
</comment>
<keyword evidence="1 6" id="KW-0004">4Fe-4S</keyword>
<dbReference type="SUPFAM" id="SSF102114">
    <property type="entry name" value="Radical SAM enzymes"/>
    <property type="match status" value="1"/>
</dbReference>
<dbReference type="PROSITE" id="PS51918">
    <property type="entry name" value="RADICAL_SAM"/>
    <property type="match status" value="1"/>
</dbReference>
<dbReference type="SMART" id="SM00729">
    <property type="entry name" value="Elp3"/>
    <property type="match status" value="1"/>
</dbReference>
<comment type="caution">
    <text evidence="8">The sequence shown here is derived from an EMBL/GenBank/DDBJ whole genome shotgun (WGS) entry which is preliminary data.</text>
</comment>
<dbReference type="HAMAP" id="MF_01251">
    <property type="entry name" value="UPF0313"/>
    <property type="match status" value="1"/>
</dbReference>
<dbReference type="Pfam" id="PF08497">
    <property type="entry name" value="Radical_SAM_N"/>
    <property type="match status" value="1"/>
</dbReference>
<keyword evidence="4 6" id="KW-0408">Iron</keyword>
<protein>
    <submittedName>
        <fullName evidence="8">YgiQ family radical SAM protein</fullName>
    </submittedName>
</protein>
<dbReference type="InterPro" id="IPR023404">
    <property type="entry name" value="rSAM_horseshoe"/>
</dbReference>
<sequence length="610" mass="68359">MTINLPGHDSEPLPTCRKEMSRRGWEQLDVLFISGDAYVDHPAFGVSLLARLLEAAGYRIGVIAQPDLKQPEELQRMGRPRLFAAISAGAMDSMVNHYTAAKKIRHNDAYTPGGKPGLRPDRATIAYTAAVKGAFKGVATVIGGIEASLRRLAHYDYWSDRVRRSILVDSKADLLIYGMAETAILEVTRRLDRGEEMSALRDIRGSAYLSGPEQPLPEHSLLPSFEQVSADTQLYNQAFRLAAEQSNPFSAKSLIQPHGNRQLVVLPPALPLSEEEMDRIYALPFTRQPHPAYREPIPAYLQIRHSITSHRGCFGGCSFCAIASHQGKRIQSRSLASIVKEVDAMSAQPDFNGTISDVGGPTANMYGLACANPAQERTCRRSSCLYPERCRHLQIDNRTNLKLLQQVRNHHKVRHVFVASGIRYDLLPLQPDYYDALLDHHISGLLKVAPETFSDSVSRVMHKPGAAVFTAFLDDYRRRCRAKGRFPGIIPYLISGHPGCTLHDMIEVARYLKHHQLRVEQVQDFTPTPGTLSTCIYYTGSDPFSGSRIEVVRSAKEKRLQKALLLYHRPESHRDIEEALRLCRRTDLLPLLLGSHKPRKAANRSEKNRK</sequence>
<dbReference type="InterPro" id="IPR006638">
    <property type="entry name" value="Elp3/MiaA/NifB-like_rSAM"/>
</dbReference>
<evidence type="ECO:0000256" key="6">
    <source>
        <dbReference type="HAMAP-Rule" id="MF_01251"/>
    </source>
</evidence>
<dbReference type="Pfam" id="PF11842">
    <property type="entry name" value="DUF3362"/>
    <property type="match status" value="1"/>
</dbReference>
<dbReference type="InterPro" id="IPR024560">
    <property type="entry name" value="UPF0313_C"/>
</dbReference>
<dbReference type="EMBL" id="JACWUN010000014">
    <property type="protein sequence ID" value="MBD1401383.1"/>
    <property type="molecule type" value="Genomic_DNA"/>
</dbReference>
<dbReference type="InterPro" id="IPR007197">
    <property type="entry name" value="rSAM"/>
</dbReference>
<comment type="cofactor">
    <cofactor evidence="6">
        <name>[4Fe-4S] cluster</name>
        <dbReference type="ChEBI" id="CHEBI:49883"/>
    </cofactor>
    <text evidence="6">Binds 1 [4Fe-4S] cluster. The cluster is coordinated with 3 cysteines and an exchangeable S-adenosyl-L-methionine.</text>
</comment>
<feature type="binding site" evidence="6">
    <location>
        <position position="317"/>
    </location>
    <ligand>
        <name>[4Fe-4S] cluster</name>
        <dbReference type="ChEBI" id="CHEBI:49883"/>
        <note>4Fe-4S-S-AdoMet</note>
    </ligand>
</feature>
<dbReference type="NCBIfam" id="TIGR03904">
    <property type="entry name" value="SAM_YgiQ"/>
    <property type="match status" value="1"/>
</dbReference>
<evidence type="ECO:0000256" key="2">
    <source>
        <dbReference type="ARBA" id="ARBA00022691"/>
    </source>
</evidence>
<reference evidence="8" key="1">
    <citation type="submission" date="2020-09" db="EMBL/GenBank/DDBJ databases">
        <title>Pelobacter alkaliphilus sp. nov., a novel anaerobic arsenate-reducing bacterium from terrestrial mud volcano.</title>
        <authorList>
            <person name="Khomyakova M.A."/>
            <person name="Merkel A.Y."/>
            <person name="Slobodkin A.I."/>
        </authorList>
    </citation>
    <scope>NUCLEOTIDE SEQUENCE</scope>
    <source>
        <strain evidence="8">M08fum</strain>
    </source>
</reference>
<evidence type="ECO:0000256" key="3">
    <source>
        <dbReference type="ARBA" id="ARBA00022723"/>
    </source>
</evidence>
<feature type="binding site" evidence="6">
    <location>
        <position position="313"/>
    </location>
    <ligand>
        <name>[4Fe-4S] cluster</name>
        <dbReference type="ChEBI" id="CHEBI:49883"/>
        <note>4Fe-4S-S-AdoMet</note>
    </ligand>
</feature>
<dbReference type="GO" id="GO:0005506">
    <property type="term" value="F:iron ion binding"/>
    <property type="evidence" value="ECO:0007669"/>
    <property type="project" value="UniProtKB-UniRule"/>
</dbReference>
<dbReference type="Proteomes" id="UP000632828">
    <property type="component" value="Unassembled WGS sequence"/>
</dbReference>
<dbReference type="RefSeq" id="WP_191156948.1">
    <property type="nucleotide sequence ID" value="NZ_JACWUN010000014.1"/>
</dbReference>
<dbReference type="Gene3D" id="3.80.30.20">
    <property type="entry name" value="tm_1862 like domain"/>
    <property type="match status" value="1"/>
</dbReference>
<dbReference type="SFLD" id="SFLDG01069">
    <property type="entry name" value="UPF0313"/>
    <property type="match status" value="1"/>
</dbReference>
<name>A0A8J6UHF8_9BACT</name>
<feature type="domain" description="Radical SAM core" evidence="7">
    <location>
        <begin position="299"/>
        <end position="569"/>
    </location>
</feature>
<evidence type="ECO:0000256" key="5">
    <source>
        <dbReference type="ARBA" id="ARBA00023014"/>
    </source>
</evidence>
<dbReference type="GO" id="GO:0051539">
    <property type="term" value="F:4 iron, 4 sulfur cluster binding"/>
    <property type="evidence" value="ECO:0007669"/>
    <property type="project" value="UniProtKB-KW"/>
</dbReference>
<dbReference type="InterPro" id="IPR058240">
    <property type="entry name" value="rSAM_sf"/>
</dbReference>
<evidence type="ECO:0000256" key="4">
    <source>
        <dbReference type="ARBA" id="ARBA00023004"/>
    </source>
</evidence>
<dbReference type="PANTHER" id="PTHR32331:SF0">
    <property type="entry name" value="UPF0313 PROTEIN YGIQ"/>
    <property type="match status" value="1"/>
</dbReference>
<gene>
    <name evidence="8" type="ORF">ICT70_11935</name>
</gene>
<evidence type="ECO:0000256" key="1">
    <source>
        <dbReference type="ARBA" id="ARBA00022485"/>
    </source>
</evidence>